<reference evidence="1" key="1">
    <citation type="submission" date="2023-04" db="EMBL/GenBank/DDBJ databases">
        <title>Ambrosiozyma monospora NBRC 10751.</title>
        <authorList>
            <person name="Ichikawa N."/>
            <person name="Sato H."/>
            <person name="Tonouchi N."/>
        </authorList>
    </citation>
    <scope>NUCLEOTIDE SEQUENCE</scope>
    <source>
        <strain evidence="1">NBRC 10751</strain>
    </source>
</reference>
<evidence type="ECO:0000313" key="1">
    <source>
        <dbReference type="EMBL" id="GME86284.1"/>
    </source>
</evidence>
<name>A0ACB5TCZ1_AMBMO</name>
<proteinExistence type="predicted"/>
<dbReference type="Proteomes" id="UP001165064">
    <property type="component" value="Unassembled WGS sequence"/>
</dbReference>
<protein>
    <submittedName>
        <fullName evidence="1">Unnamed protein product</fullName>
    </submittedName>
</protein>
<gene>
    <name evidence="1" type="ORF">Amon02_000792800</name>
</gene>
<organism evidence="1 2">
    <name type="scientific">Ambrosiozyma monospora</name>
    <name type="common">Yeast</name>
    <name type="synonym">Endomycopsis monosporus</name>
    <dbReference type="NCBI Taxonomy" id="43982"/>
    <lineage>
        <taxon>Eukaryota</taxon>
        <taxon>Fungi</taxon>
        <taxon>Dikarya</taxon>
        <taxon>Ascomycota</taxon>
        <taxon>Saccharomycotina</taxon>
        <taxon>Pichiomycetes</taxon>
        <taxon>Pichiales</taxon>
        <taxon>Pichiaceae</taxon>
        <taxon>Ambrosiozyma</taxon>
    </lineage>
</organism>
<evidence type="ECO:0000313" key="2">
    <source>
        <dbReference type="Proteomes" id="UP001165064"/>
    </source>
</evidence>
<comment type="caution">
    <text evidence="1">The sequence shown here is derived from an EMBL/GenBank/DDBJ whole genome shotgun (WGS) entry which is preliminary data.</text>
</comment>
<sequence length="393" mass="44280">MGIDTGLDNILAEAITELTFLPPIFESKQLDKFVDFLLEKSIKIHLKGPFGTKLDETGESGIKLLCHGCCEYISEMIPFAPEPDIDSEFDLYFTDVDRNSLKVITHLKCELEFLATLMRLTKNMKLLERLKCLEVTRITNFRIDSFIEVMAKKLKAWRCKGAGNEKRRVVLSFLLDKFGTDSMLVTKLTDLYNNGDFELKLDGMYATKSLGAHILSDSYEDDIKLSNILELKNPLDSPGLEKLAQVSKVIDQISIGTTEVDTLTNCNDKVKLSVTKLASDATYMSILTNSDFSLKNVGSLKRLLLKNRTVNYECLNSLPDTLLSLEMRFVDFEASEFPEIRLPIHLRTLKVSEFLDKDILSNIVNGDQLGELSSASIILLIKKDFTEAPQLPP</sequence>
<dbReference type="EMBL" id="BSXS01006809">
    <property type="protein sequence ID" value="GME86284.1"/>
    <property type="molecule type" value="Genomic_DNA"/>
</dbReference>
<accession>A0ACB5TCZ1</accession>
<keyword evidence="2" id="KW-1185">Reference proteome</keyword>